<reference evidence="1 2" key="2">
    <citation type="submission" date="2018-03" db="EMBL/GenBank/DDBJ databases">
        <authorList>
            <person name="Keele B.F."/>
        </authorList>
    </citation>
    <scope>NUCLEOTIDE SEQUENCE [LARGE SCALE GENOMIC DNA]</scope>
    <source>
        <strain evidence="1 2">D13</strain>
    </source>
</reference>
<accession>A0A2P1PLV0</accession>
<dbReference type="Pfam" id="PF10127">
    <property type="entry name" value="RlaP"/>
    <property type="match status" value="1"/>
</dbReference>
<evidence type="ECO:0000313" key="2">
    <source>
        <dbReference type="Proteomes" id="UP000241074"/>
    </source>
</evidence>
<dbReference type="Proteomes" id="UP000241074">
    <property type="component" value="Chromosome"/>
</dbReference>
<dbReference type="AlphaFoldDB" id="A0A2P1PLV0"/>
<dbReference type="KEGG" id="xba:C7S18_00775"/>
<evidence type="ECO:0000313" key="1">
    <source>
        <dbReference type="EMBL" id="AVP95821.1"/>
    </source>
</evidence>
<reference evidence="1 2" key="1">
    <citation type="submission" date="2018-03" db="EMBL/GenBank/DDBJ databases">
        <title>Ahniella affigens gen. nov., sp. nov., a gammaproteobacterium isolated from sandy soil near a stream.</title>
        <authorList>
            <person name="Ko Y."/>
            <person name="Kim J.-H."/>
        </authorList>
    </citation>
    <scope>NUCLEOTIDE SEQUENCE [LARGE SCALE GENOMIC DNA]</scope>
    <source>
        <strain evidence="1 2">D13</strain>
    </source>
</reference>
<evidence type="ECO:0008006" key="3">
    <source>
        <dbReference type="Google" id="ProtNLM"/>
    </source>
</evidence>
<gene>
    <name evidence="1" type="ORF">C7S18_00775</name>
</gene>
<sequence>MRPLAPVAQRRHSGANKLVGRQHRAIERYMLTLSDLRTSARDQVLFECVAGSRAYGTATADSDTDLRGVFIQPADAFVDLSPPQDLVADERHNEVYFSLRRLLELLGQANPNVLELLYMPDDCVRMLHPVYRSLLAVRSAFITRQCIDTHVGYAFSQVKKAKGQHKWINQPQAEAPPRPESYCQVLLKERWWPTDGSPPARPVPLSNSALNLRECHAAGLEGAADWYRLYHIGPDATGVFQGEQVQTASISLAQERTQFVGLLQFNQRAFEQAKNDHKHYWIWRAERNEARWRQQERGELDFDAKNMMHTLRLLMSARAMINEGQPRVRFAGAELEELRAVRAGQLRYAEIMQRAESLRDDCEHRRDQADLPERVDPAMLKRLLIDLTHAWQYP</sequence>
<dbReference type="PANTHER" id="PTHR34817">
    <property type="entry name" value="NUCLEOTIDYLTRANSFERASE"/>
    <property type="match status" value="1"/>
</dbReference>
<dbReference type="InterPro" id="IPR018775">
    <property type="entry name" value="RlaP"/>
</dbReference>
<name>A0A2P1PLV0_9GAMM</name>
<proteinExistence type="predicted"/>
<organism evidence="1 2">
    <name type="scientific">Ahniella affigens</name>
    <dbReference type="NCBI Taxonomy" id="2021234"/>
    <lineage>
        <taxon>Bacteria</taxon>
        <taxon>Pseudomonadati</taxon>
        <taxon>Pseudomonadota</taxon>
        <taxon>Gammaproteobacteria</taxon>
        <taxon>Lysobacterales</taxon>
        <taxon>Rhodanobacteraceae</taxon>
        <taxon>Ahniella</taxon>
    </lineage>
</organism>
<dbReference type="OrthoDB" id="243791at2"/>
<dbReference type="PANTHER" id="PTHR34817:SF2">
    <property type="entry name" value="NUCLEOTIDYLTRANSFERASE"/>
    <property type="match status" value="1"/>
</dbReference>
<protein>
    <recommendedName>
        <fullName evidence="3">Nucleotidyltransferase</fullName>
    </recommendedName>
</protein>
<dbReference type="EMBL" id="CP027860">
    <property type="protein sequence ID" value="AVP95821.1"/>
    <property type="molecule type" value="Genomic_DNA"/>
</dbReference>
<keyword evidence="2" id="KW-1185">Reference proteome</keyword>